<feature type="chain" id="PRO_5045067383" evidence="2">
    <location>
        <begin position="41"/>
        <end position="329"/>
    </location>
</feature>
<keyword evidence="1" id="KW-0175">Coiled coil</keyword>
<dbReference type="SUPFAM" id="SSF53955">
    <property type="entry name" value="Lysozyme-like"/>
    <property type="match status" value="1"/>
</dbReference>
<accession>A0ABX1K9R1</accession>
<comment type="caution">
    <text evidence="3">The sequence shown here is derived from an EMBL/GenBank/DDBJ whole genome shotgun (WGS) entry which is preliminary data.</text>
</comment>
<evidence type="ECO:0000256" key="1">
    <source>
        <dbReference type="SAM" id="Coils"/>
    </source>
</evidence>
<evidence type="ECO:0000313" key="3">
    <source>
        <dbReference type="EMBL" id="NLP82794.1"/>
    </source>
</evidence>
<reference evidence="3 4" key="1">
    <citation type="submission" date="2020-04" db="EMBL/GenBank/DDBJ databases">
        <title>CFH 90308 Microbacterium sp.</title>
        <authorList>
            <person name="Nie G."/>
            <person name="Ming H."/>
            <person name="Xia T."/>
        </authorList>
    </citation>
    <scope>NUCLEOTIDE SEQUENCE [LARGE SCALE GENOMIC DNA]</scope>
    <source>
        <strain evidence="3 4">CFH 90308</strain>
    </source>
</reference>
<keyword evidence="4" id="KW-1185">Reference proteome</keyword>
<keyword evidence="2" id="KW-0732">Signal</keyword>
<dbReference type="EMBL" id="JABACI010000001">
    <property type="protein sequence ID" value="NLP82794.1"/>
    <property type="molecule type" value="Genomic_DNA"/>
</dbReference>
<protein>
    <submittedName>
        <fullName evidence="3">Lytic transglycosylase domain-containing protein</fullName>
    </submittedName>
</protein>
<name>A0ABX1K9R1_9MICO</name>
<gene>
    <name evidence="3" type="ORF">HF576_02945</name>
</gene>
<organism evidence="3 4">
    <name type="scientific">Microbacterium salsuginis</name>
    <dbReference type="NCBI Taxonomy" id="2722803"/>
    <lineage>
        <taxon>Bacteria</taxon>
        <taxon>Bacillati</taxon>
        <taxon>Actinomycetota</taxon>
        <taxon>Actinomycetes</taxon>
        <taxon>Micrococcales</taxon>
        <taxon>Microbacteriaceae</taxon>
        <taxon>Microbacterium</taxon>
    </lineage>
</organism>
<dbReference type="RefSeq" id="WP_168911270.1">
    <property type="nucleotide sequence ID" value="NZ_JABACI010000001.1"/>
</dbReference>
<dbReference type="InterPro" id="IPR023346">
    <property type="entry name" value="Lysozyme-like_dom_sf"/>
</dbReference>
<evidence type="ECO:0000256" key="2">
    <source>
        <dbReference type="SAM" id="SignalP"/>
    </source>
</evidence>
<feature type="coiled-coil region" evidence="1">
    <location>
        <begin position="176"/>
        <end position="205"/>
    </location>
</feature>
<evidence type="ECO:0000313" key="4">
    <source>
        <dbReference type="Proteomes" id="UP001429745"/>
    </source>
</evidence>
<feature type="signal peptide" evidence="2">
    <location>
        <begin position="1"/>
        <end position="40"/>
    </location>
</feature>
<proteinExistence type="predicted"/>
<dbReference type="Proteomes" id="UP001429745">
    <property type="component" value="Unassembled WGS sequence"/>
</dbReference>
<sequence>MRSITSSAPIRRLRRQAARRSRRRPAILATGLAFAVLVTAGVTATAPTAQAEASGSFGDFALASFSTPIASDGAAAGIGADDISTAARDALVAADASVTAAATVAADIAASGLDIGRPDTSVDTAALEAAAERLEAGDLLPAPLVPDLTEDVTTLIASVDEHVAALRGSLDAAIALKAEQEAAEKARLEAEAAAAAAAAAEAAAAKQSTSSGSSGSSAPSPVYAAAGTSAADAQAIARTMIAGYGWGDDQFACLVSLWQKESGWNTLAHNRSSGAYGIPQALPGSKMATAGADWQTNAATQISWGLGYISGRYGTPCGAWSHSQSVGWY</sequence>